<feature type="domain" description="Fibronectin type-III" evidence="2">
    <location>
        <begin position="746"/>
        <end position="837"/>
    </location>
</feature>
<sequence length="1685" mass="176556">MRKITLLILLVFGIYSINAQVYLTENFDASIPATWTITDAGGATGDSWVSGLQGGANSLNGSNVAVVDSDADGNGTLLLETLTSPVFDTTGATNLFLEFDQFYRNGGGDRAIVEVFDGTNWVEVLNQSATTGAFNAPNEQAINITAFSNPNMQIRFVYNDNNVWAWYWLIDNVVVSNLLCAEPTAVTLTNITSDGVQVNWSPGGTETAWNVVVQPAGTGVPTMGPSQTSPYIVTGLNPSSPYEVYIQSACGGTDGNSTWAGPFNFNTLNVPPPPPVGVTCASGASSTVFTETFGTVSGAAPAGWTGTGFGGANGNWRITNPSANSGGTGPNITYDGNPGVHLEYEASGNSSAIANAISPAIDLSTAVDGAELAFFMHAFGDDMGTLNVGIGTSPTGPFTTEYSWVGDFQATATEAWVPIGVDLSAYLGQVIYIQFSYGGAGTGFEGDMSIDQITVETCGTFCIAPSNILVSNITDTTADISWVSNGTETAWEIVIQPAGTGVPTGAGVPGASVYPATGLTPTTPYEVYVRAICSPSGESVWAGPVNFTTENAPPPPPVGVTCSTGTSTAIFTETFGAASGVAPAGWTGTGFGGANGNWRITNPNANSTGTGPNVTYNGSPGVHLEYEASGNASAIANAITPAIDLTTAVDGAELSFFMHAFGDDIGTLNVGVGNTPTGPFTNVYSYIGALQTLATDPWVPIGIDLSAYLTQTIYIQFSYGGAGTGFEGDLALDQISVETCGDFCIAPTNLTVTNIGGQSADISWVGVNGETSWNYVVQPAGTGVPANGAGTNVMVPNANVTGLNFSTPYEVYVQANCTNGMTSLWAGPVNFTTTVQTNFTVDCSAAALDFNYCYTNNDDNVFTFTTTTGFPVTITFNQGTLEACCDDFDVLDTDGTPIEADVTGDVTGLTYTSTGDTLSIVFDADGSVSCGSGSQTPINATVICQTCIAPDVTFTPIGDCSANPDNPEFVIEVNIIDFGSVSSVQVADDQGSAGQLPAGPGIVTMGPYPAGTEVIIEVSTDDINCIEFSDPLTIVCPAPPNECSIIYAGPDQVFDCTDNTIDLTANFQVTGQDFNVYEINALGGCPTPILSGGTPTSLTIDDRWSDVVDMGFDFCFFGDTYNQLVVGANGAISFDPTIAGTGSGYSFNQPIPNNTSATLRDVNIFVAYHDINPNTCGDINYTILGSAPNRQFVLNYNAVCQFSCTTQQASMQAILYEGSNNIDINVFEKPGCAWNSGSSVIGVQNMAGDVGFAPAGRNTGNWVVDPSAPESYRFSPGQSSTPDYIFEWYEDGIFIGNTETITVFPTQTTTYEATITYTQCVGPPVTLTDSVTVEFNGTPADTSFSVTPTCDGATVTIDGDPGGTFAFNPLPTDGAVIDASTGTVTNGTPNATYTIEYSIDPTNICGSTTSETFTVLPPVVIQTAANIEVCDDNNDGFSTFDLTPAGAEIIGGLTGVTLTYHETQVGADNGTPLIVNETAYNNTTATNQTIYVRVEDNSTNCYSTTSFQIVVNELPELEFYDTTGYEVCPNTTTPITIVASLDNFNESDVNITWEYNGAIINGESNLDLNTVLLSGDYTITATNILTGCSESETVTVEESANCVIPQGISPNNDGLNDSFDLSSFNVQSIEIFNRNGTKVYVKNDGYSNEWRGQSNSGDELPTGTYYYIIRYQNGKQKASWVYINR</sequence>
<dbReference type="InterPro" id="IPR013320">
    <property type="entry name" value="ConA-like_dom_sf"/>
</dbReference>
<dbReference type="SUPFAM" id="SSF49265">
    <property type="entry name" value="Fibronectin type III"/>
    <property type="match status" value="3"/>
</dbReference>
<dbReference type="InterPro" id="IPR013783">
    <property type="entry name" value="Ig-like_fold"/>
</dbReference>
<dbReference type="InterPro" id="IPR036116">
    <property type="entry name" value="FN3_sf"/>
</dbReference>
<gene>
    <name evidence="3" type="ORF">C7H52_04565</name>
</gene>
<dbReference type="NCBIfam" id="NF038128">
    <property type="entry name" value="choice_anch_J"/>
    <property type="match status" value="2"/>
</dbReference>
<dbReference type="EMBL" id="PXOQ01000007">
    <property type="protein sequence ID" value="PSG90560.1"/>
    <property type="molecule type" value="Genomic_DNA"/>
</dbReference>
<accession>A0A2T1NDQ5</accession>
<evidence type="ECO:0008006" key="5">
    <source>
        <dbReference type="Google" id="ProtNLM"/>
    </source>
</evidence>
<name>A0A2T1NDQ5_9FLAO</name>
<dbReference type="CDD" id="cd00063">
    <property type="entry name" value="FN3"/>
    <property type="match status" value="3"/>
</dbReference>
<comment type="caution">
    <text evidence="3">The sequence shown here is derived from an EMBL/GenBank/DDBJ whole genome shotgun (WGS) entry which is preliminary data.</text>
</comment>
<evidence type="ECO:0000313" key="3">
    <source>
        <dbReference type="EMBL" id="PSG90560.1"/>
    </source>
</evidence>
<dbReference type="RefSeq" id="WP_106462700.1">
    <property type="nucleotide sequence ID" value="NZ_PXOQ01000007.1"/>
</dbReference>
<dbReference type="PROSITE" id="PS50853">
    <property type="entry name" value="FN3"/>
    <property type="match status" value="3"/>
</dbReference>
<feature type="domain" description="Fibronectin type-III" evidence="2">
    <location>
        <begin position="464"/>
        <end position="552"/>
    </location>
</feature>
<dbReference type="GO" id="GO:0005975">
    <property type="term" value="P:carbohydrate metabolic process"/>
    <property type="evidence" value="ECO:0007669"/>
    <property type="project" value="UniProtKB-ARBA"/>
</dbReference>
<dbReference type="SUPFAM" id="SSF49899">
    <property type="entry name" value="Concanavalin A-like lectins/glucanases"/>
    <property type="match status" value="2"/>
</dbReference>
<dbReference type="SUPFAM" id="SSF49854">
    <property type="entry name" value="Spermadhesin, CUB domain"/>
    <property type="match status" value="1"/>
</dbReference>
<dbReference type="PROSITE" id="PS50060">
    <property type="entry name" value="MAM_2"/>
    <property type="match status" value="1"/>
</dbReference>
<dbReference type="OrthoDB" id="1488818at2"/>
<protein>
    <recommendedName>
        <fullName evidence="5">MAM domain-containing protein</fullName>
    </recommendedName>
</protein>
<dbReference type="InterPro" id="IPR003961">
    <property type="entry name" value="FN3_dom"/>
</dbReference>
<dbReference type="GO" id="GO:0016020">
    <property type="term" value="C:membrane"/>
    <property type="evidence" value="ECO:0007669"/>
    <property type="project" value="InterPro"/>
</dbReference>
<organism evidence="3 4">
    <name type="scientific">Aurantibacter aestuarii</name>
    <dbReference type="NCBI Taxonomy" id="1266046"/>
    <lineage>
        <taxon>Bacteria</taxon>
        <taxon>Pseudomonadati</taxon>
        <taxon>Bacteroidota</taxon>
        <taxon>Flavobacteriia</taxon>
        <taxon>Flavobacteriales</taxon>
        <taxon>Flavobacteriaceae</taxon>
        <taxon>Aurantibacter</taxon>
    </lineage>
</organism>
<dbReference type="Pfam" id="PF13585">
    <property type="entry name" value="CHU_C"/>
    <property type="match status" value="1"/>
</dbReference>
<dbReference type="Pfam" id="PF00041">
    <property type="entry name" value="fn3"/>
    <property type="match status" value="3"/>
</dbReference>
<feature type="domain" description="MAM" evidence="1">
    <location>
        <begin position="571"/>
        <end position="742"/>
    </location>
</feature>
<proteinExistence type="predicted"/>
<dbReference type="Proteomes" id="UP000238426">
    <property type="component" value="Unassembled WGS sequence"/>
</dbReference>
<feature type="domain" description="Fibronectin type-III" evidence="2">
    <location>
        <begin position="182"/>
        <end position="273"/>
    </location>
</feature>
<dbReference type="Gene3D" id="2.60.40.10">
    <property type="entry name" value="Immunoglobulins"/>
    <property type="match status" value="3"/>
</dbReference>
<dbReference type="Gene3D" id="2.60.120.200">
    <property type="match status" value="3"/>
</dbReference>
<dbReference type="InterPro" id="IPR035914">
    <property type="entry name" value="Sperma_CUB_dom_sf"/>
</dbReference>
<dbReference type="InterPro" id="IPR000998">
    <property type="entry name" value="MAM_dom"/>
</dbReference>
<dbReference type="GO" id="GO:0004553">
    <property type="term" value="F:hydrolase activity, hydrolyzing O-glycosyl compounds"/>
    <property type="evidence" value="ECO:0007669"/>
    <property type="project" value="UniProtKB-ARBA"/>
</dbReference>
<dbReference type="NCBIfam" id="TIGR04131">
    <property type="entry name" value="Bac_Flav_CTERM"/>
    <property type="match status" value="1"/>
</dbReference>
<dbReference type="InterPro" id="IPR026341">
    <property type="entry name" value="T9SS_type_B"/>
</dbReference>
<evidence type="ECO:0000313" key="4">
    <source>
        <dbReference type="Proteomes" id="UP000238426"/>
    </source>
</evidence>
<dbReference type="SMART" id="SM00060">
    <property type="entry name" value="FN3"/>
    <property type="match status" value="3"/>
</dbReference>
<evidence type="ECO:0000259" key="2">
    <source>
        <dbReference type="PROSITE" id="PS50853"/>
    </source>
</evidence>
<reference evidence="3 4" key="1">
    <citation type="submission" date="2018-03" db="EMBL/GenBank/DDBJ databases">
        <title>Mesoflavibacter sp. HG37 and Mesoflavibacter sp. HG96 sp.nov., two marine bacteria isolated from seawater of Western Pacific Ocean.</title>
        <authorList>
            <person name="Cheng H."/>
            <person name="Wu Y.-H."/>
            <person name="Guo L.-L."/>
            <person name="Xu X.-W."/>
        </authorList>
    </citation>
    <scope>NUCLEOTIDE SEQUENCE [LARGE SCALE GENOMIC DNA]</scope>
    <source>
        <strain evidence="3 4">KCTC 32269</strain>
    </source>
</reference>
<keyword evidence="4" id="KW-1185">Reference proteome</keyword>
<evidence type="ECO:0000259" key="1">
    <source>
        <dbReference type="PROSITE" id="PS50060"/>
    </source>
</evidence>